<dbReference type="EMBL" id="CP157390">
    <property type="protein sequence ID" value="XBM50058.1"/>
    <property type="molecule type" value="Genomic_DNA"/>
</dbReference>
<dbReference type="SUPFAM" id="SSF51419">
    <property type="entry name" value="PLP-binding barrel"/>
    <property type="match status" value="1"/>
</dbReference>
<evidence type="ECO:0000256" key="1">
    <source>
        <dbReference type="ARBA" id="ARBA00001933"/>
    </source>
</evidence>
<dbReference type="AlphaFoldDB" id="A0AAU7GJ19"/>
<sequence>MSVRTASRHRTTLTVDPAAITANAALFAERVPVPMLAVVKSDGYGHGAVTVARAALAAGAASLGVVGLDAAAELRAAGLTAPILSWMNPDGLDGARAVELGAALAVCSVDQLREAARPGAGVAVHLQLDTGLARDGAPREEWQALADEAAALEARGAVRVEGVMSHLASADVPGHPATRAAVVRFRRGVEVVEAAGCRPRWLHLAATSAALNDPATHGTLVRIGAGLVGAELSGRTRLRPAMRLRTTLIEARDAAAGTAVGYGGTWVAEAPTRLGLLPLGYADGLPRIHAGEAFVTVNGTRRRVVGVVSMNATVVDLGDTGAAVGDDVVVLGDDLLGEPTATDWARWAGTVPQDVLTAVGTAGRASRTVEETR</sequence>
<gene>
    <name evidence="8" type="primary">alr</name>
    <name evidence="8" type="ORF">AAME72_09340</name>
</gene>
<dbReference type="HAMAP" id="MF_01201">
    <property type="entry name" value="Ala_racemase"/>
    <property type="match status" value="1"/>
</dbReference>
<keyword evidence="3 4" id="KW-0413">Isomerase</keyword>
<dbReference type="InterPro" id="IPR020622">
    <property type="entry name" value="Ala_racemase_pyridoxalP-BS"/>
</dbReference>
<dbReference type="GO" id="GO:0030632">
    <property type="term" value="P:D-alanine biosynthetic process"/>
    <property type="evidence" value="ECO:0007669"/>
    <property type="project" value="UniProtKB-UniRule"/>
</dbReference>
<dbReference type="GO" id="GO:0009252">
    <property type="term" value="P:peptidoglycan biosynthetic process"/>
    <property type="evidence" value="ECO:0007669"/>
    <property type="project" value="TreeGrafter"/>
</dbReference>
<dbReference type="EC" id="5.1.1.1" evidence="4"/>
<protein>
    <recommendedName>
        <fullName evidence="4">Alanine racemase</fullName>
        <ecNumber evidence="4">5.1.1.1</ecNumber>
    </recommendedName>
</protein>
<proteinExistence type="inferred from homology"/>
<evidence type="ECO:0000256" key="3">
    <source>
        <dbReference type="ARBA" id="ARBA00023235"/>
    </source>
</evidence>
<evidence type="ECO:0000256" key="5">
    <source>
        <dbReference type="PIRSR" id="PIRSR600821-50"/>
    </source>
</evidence>
<feature type="binding site" evidence="4 6">
    <location>
        <position position="134"/>
    </location>
    <ligand>
        <name>substrate</name>
    </ligand>
</feature>
<name>A0AAU7GJ19_9MICO</name>
<evidence type="ECO:0000313" key="8">
    <source>
        <dbReference type="EMBL" id="XBM50058.1"/>
    </source>
</evidence>
<dbReference type="RefSeq" id="WP_348789968.1">
    <property type="nucleotide sequence ID" value="NZ_CP157390.1"/>
</dbReference>
<dbReference type="Gene3D" id="2.40.37.10">
    <property type="entry name" value="Lyase, Ornithine Decarboxylase, Chain A, domain 1"/>
    <property type="match status" value="1"/>
</dbReference>
<evidence type="ECO:0000259" key="7">
    <source>
        <dbReference type="SMART" id="SM01005"/>
    </source>
</evidence>
<dbReference type="PANTHER" id="PTHR30511:SF0">
    <property type="entry name" value="ALANINE RACEMASE, CATABOLIC-RELATED"/>
    <property type="match status" value="1"/>
</dbReference>
<feature type="active site" description="Proton acceptor; specific for L-alanine" evidence="4">
    <location>
        <position position="262"/>
    </location>
</feature>
<feature type="binding site" evidence="4 6">
    <location>
        <position position="310"/>
    </location>
    <ligand>
        <name>substrate</name>
    </ligand>
</feature>
<comment type="function">
    <text evidence="4">Catalyzes the interconversion of L-alanine and D-alanine. May also act on other amino acids.</text>
</comment>
<dbReference type="NCBIfam" id="TIGR00492">
    <property type="entry name" value="alr"/>
    <property type="match status" value="1"/>
</dbReference>
<evidence type="ECO:0000256" key="2">
    <source>
        <dbReference type="ARBA" id="ARBA00022898"/>
    </source>
</evidence>
<dbReference type="PROSITE" id="PS00395">
    <property type="entry name" value="ALANINE_RACEMASE"/>
    <property type="match status" value="1"/>
</dbReference>
<comment type="cofactor">
    <cofactor evidence="1 4 5">
        <name>pyridoxal 5'-phosphate</name>
        <dbReference type="ChEBI" id="CHEBI:597326"/>
    </cofactor>
</comment>
<accession>A0AAU7GJ19</accession>
<organism evidence="8">
    <name type="scientific">Leifsonia sp. NPDC080035</name>
    <dbReference type="NCBI Taxonomy" id="3143936"/>
    <lineage>
        <taxon>Bacteria</taxon>
        <taxon>Bacillati</taxon>
        <taxon>Actinomycetota</taxon>
        <taxon>Actinomycetes</taxon>
        <taxon>Micrococcales</taxon>
        <taxon>Microbacteriaceae</taxon>
        <taxon>Leifsonia</taxon>
    </lineage>
</organism>
<comment type="catalytic activity">
    <reaction evidence="4">
        <text>L-alanine = D-alanine</text>
        <dbReference type="Rhea" id="RHEA:20249"/>
        <dbReference type="ChEBI" id="CHEBI:57416"/>
        <dbReference type="ChEBI" id="CHEBI:57972"/>
        <dbReference type="EC" id="5.1.1.1"/>
    </reaction>
</comment>
<reference evidence="8" key="1">
    <citation type="submission" date="2024-05" db="EMBL/GenBank/DDBJ databases">
        <title>The Natural Products Discovery Center: Release of the First 8490 Sequenced Strains for Exploring Actinobacteria Biosynthetic Diversity.</title>
        <authorList>
            <person name="Kalkreuter E."/>
            <person name="Kautsar S.A."/>
            <person name="Yang D."/>
            <person name="Bader C.D."/>
            <person name="Teijaro C.N."/>
            <person name="Fluegel L."/>
            <person name="Davis C.M."/>
            <person name="Simpson J.R."/>
            <person name="Lauterbach L."/>
            <person name="Steele A.D."/>
            <person name="Gui C."/>
            <person name="Meng S."/>
            <person name="Li G."/>
            <person name="Viehrig K."/>
            <person name="Ye F."/>
            <person name="Su P."/>
            <person name="Kiefer A.F."/>
            <person name="Nichols A."/>
            <person name="Cepeda A.J."/>
            <person name="Yan W."/>
            <person name="Fan B."/>
            <person name="Jiang Y."/>
            <person name="Adhikari A."/>
            <person name="Zheng C.-J."/>
            <person name="Schuster L."/>
            <person name="Cowan T.M."/>
            <person name="Smanski M.J."/>
            <person name="Chevrette M.G."/>
            <person name="de Carvalho L.P.S."/>
            <person name="Shen B."/>
        </authorList>
    </citation>
    <scope>NUCLEOTIDE SEQUENCE</scope>
    <source>
        <strain evidence="8">NPDC080035</strain>
    </source>
</reference>
<evidence type="ECO:0000256" key="4">
    <source>
        <dbReference type="HAMAP-Rule" id="MF_01201"/>
    </source>
</evidence>
<comment type="pathway">
    <text evidence="4">Amino-acid biosynthesis; D-alanine biosynthesis; D-alanine from L-alanine: step 1/1.</text>
</comment>
<dbReference type="PANTHER" id="PTHR30511">
    <property type="entry name" value="ALANINE RACEMASE"/>
    <property type="match status" value="1"/>
</dbReference>
<dbReference type="Pfam" id="PF01168">
    <property type="entry name" value="Ala_racemase_N"/>
    <property type="match status" value="1"/>
</dbReference>
<feature type="active site" description="Proton acceptor; specific for D-alanine" evidence="4">
    <location>
        <position position="40"/>
    </location>
</feature>
<dbReference type="InterPro" id="IPR009006">
    <property type="entry name" value="Ala_racemase/Decarboxylase_C"/>
</dbReference>
<dbReference type="InterPro" id="IPR000821">
    <property type="entry name" value="Ala_racemase"/>
</dbReference>
<dbReference type="Pfam" id="PF00842">
    <property type="entry name" value="Ala_racemase_C"/>
    <property type="match status" value="1"/>
</dbReference>
<dbReference type="GO" id="GO:0008784">
    <property type="term" value="F:alanine racemase activity"/>
    <property type="evidence" value="ECO:0007669"/>
    <property type="project" value="UniProtKB-UniRule"/>
</dbReference>
<dbReference type="GO" id="GO:0005829">
    <property type="term" value="C:cytosol"/>
    <property type="evidence" value="ECO:0007669"/>
    <property type="project" value="TreeGrafter"/>
</dbReference>
<dbReference type="CDD" id="cd00430">
    <property type="entry name" value="PLPDE_III_AR"/>
    <property type="match status" value="1"/>
</dbReference>
<feature type="domain" description="Alanine racemase C-terminal" evidence="7">
    <location>
        <begin position="241"/>
        <end position="370"/>
    </location>
</feature>
<comment type="similarity">
    <text evidence="4">Belongs to the alanine racemase family.</text>
</comment>
<keyword evidence="2 4" id="KW-0663">Pyridoxal phosphate</keyword>
<dbReference type="InterPro" id="IPR001608">
    <property type="entry name" value="Ala_racemase_N"/>
</dbReference>
<dbReference type="GO" id="GO:0030170">
    <property type="term" value="F:pyridoxal phosphate binding"/>
    <property type="evidence" value="ECO:0007669"/>
    <property type="project" value="UniProtKB-UniRule"/>
</dbReference>
<evidence type="ECO:0000256" key="6">
    <source>
        <dbReference type="PIRSR" id="PIRSR600821-52"/>
    </source>
</evidence>
<dbReference type="PRINTS" id="PR00992">
    <property type="entry name" value="ALARACEMASE"/>
</dbReference>
<dbReference type="InterPro" id="IPR029066">
    <property type="entry name" value="PLP-binding_barrel"/>
</dbReference>
<dbReference type="InterPro" id="IPR011079">
    <property type="entry name" value="Ala_racemase_C"/>
</dbReference>
<dbReference type="Gene3D" id="3.20.20.10">
    <property type="entry name" value="Alanine racemase"/>
    <property type="match status" value="1"/>
</dbReference>
<dbReference type="SMART" id="SM01005">
    <property type="entry name" value="Ala_racemase_C"/>
    <property type="match status" value="1"/>
</dbReference>
<feature type="modified residue" description="N6-(pyridoxal phosphate)lysine" evidence="4 5">
    <location>
        <position position="40"/>
    </location>
</feature>
<dbReference type="SUPFAM" id="SSF50621">
    <property type="entry name" value="Alanine racemase C-terminal domain-like"/>
    <property type="match status" value="1"/>
</dbReference>